<name>A0A183CLY9_GLOPA</name>
<evidence type="ECO:0000259" key="4">
    <source>
        <dbReference type="PROSITE" id="PS51196"/>
    </source>
</evidence>
<feature type="compositionally biased region" description="Polar residues" evidence="3">
    <location>
        <begin position="938"/>
        <end position="950"/>
    </location>
</feature>
<dbReference type="Gene3D" id="3.40.50.300">
    <property type="entry name" value="P-loop containing nucleotide triphosphate hydrolases"/>
    <property type="match status" value="1"/>
</dbReference>
<keyword evidence="1" id="KW-0813">Transport</keyword>
<dbReference type="SUPFAM" id="SSF52540">
    <property type="entry name" value="P-loop containing nucleoside triphosphate hydrolases"/>
    <property type="match status" value="1"/>
</dbReference>
<evidence type="ECO:0000313" key="6">
    <source>
        <dbReference type="WBParaSite" id="GPLIN_001389500"/>
    </source>
</evidence>
<organism evidence="5 6">
    <name type="scientific">Globodera pallida</name>
    <name type="common">Potato cyst nematode worm</name>
    <name type="synonym">Heterodera pallida</name>
    <dbReference type="NCBI Taxonomy" id="36090"/>
    <lineage>
        <taxon>Eukaryota</taxon>
        <taxon>Metazoa</taxon>
        <taxon>Ecdysozoa</taxon>
        <taxon>Nematoda</taxon>
        <taxon>Chromadorea</taxon>
        <taxon>Rhabditida</taxon>
        <taxon>Tylenchina</taxon>
        <taxon>Tylenchomorpha</taxon>
        <taxon>Tylenchoidea</taxon>
        <taxon>Heteroderidae</taxon>
        <taxon>Heteroderinae</taxon>
        <taxon>Globodera</taxon>
    </lineage>
</organism>
<feature type="domain" description="SecA family profile" evidence="4">
    <location>
        <begin position="1"/>
        <end position="196"/>
    </location>
</feature>
<keyword evidence="5" id="KW-1185">Reference proteome</keyword>
<evidence type="ECO:0000256" key="3">
    <source>
        <dbReference type="SAM" id="MobiDB-lite"/>
    </source>
</evidence>
<evidence type="ECO:0000313" key="5">
    <source>
        <dbReference type="Proteomes" id="UP000050741"/>
    </source>
</evidence>
<reference evidence="6" key="2">
    <citation type="submission" date="2016-06" db="UniProtKB">
        <authorList>
            <consortium name="WormBaseParasite"/>
        </authorList>
    </citation>
    <scope>IDENTIFICATION</scope>
</reference>
<dbReference type="WBParaSite" id="GPLIN_001389500">
    <property type="protein sequence ID" value="GPLIN_001389500"/>
    <property type="gene ID" value="GPLIN_001389500"/>
</dbReference>
<proteinExistence type="predicted"/>
<dbReference type="GO" id="GO:0005524">
    <property type="term" value="F:ATP binding"/>
    <property type="evidence" value="ECO:0007669"/>
    <property type="project" value="InterPro"/>
</dbReference>
<protein>
    <submittedName>
        <fullName evidence="6">SECA_MOTOR_DEAD domain-containing protein</fullName>
    </submittedName>
</protein>
<dbReference type="GO" id="GO:0006605">
    <property type="term" value="P:protein targeting"/>
    <property type="evidence" value="ECO:0007669"/>
    <property type="project" value="InterPro"/>
</dbReference>
<dbReference type="PANTHER" id="PTHR30612:SF0">
    <property type="entry name" value="CHLOROPLAST PROTEIN-TRANSPORTING ATPASE"/>
    <property type="match status" value="1"/>
</dbReference>
<dbReference type="PANTHER" id="PTHR30612">
    <property type="entry name" value="SECA INNER MEMBRANE COMPONENT OF SEC PROTEIN SECRETION SYSTEM"/>
    <property type="match status" value="1"/>
</dbReference>
<feature type="compositionally biased region" description="Basic residues" evidence="3">
    <location>
        <begin position="871"/>
        <end position="888"/>
    </location>
</feature>
<feature type="region of interest" description="Disordered" evidence="3">
    <location>
        <begin position="469"/>
        <end position="515"/>
    </location>
</feature>
<feature type="region of interest" description="Disordered" evidence="3">
    <location>
        <begin position="854"/>
        <end position="1042"/>
    </location>
</feature>
<sequence length="1306" mass="144801">MTINVPRFKDRQYKKDANDKLCENDAEWTKSIVKKALFYSNKRAVLITTGSIEDANTIKDALAARIGQSKRRIRTFIKGRTDEESESLKENMCQGDILIGTMLIARGVDMNPADDVLDNGGLAHITAFPPRNNRVEEQVAGRVARKGQPGSGCLIIRKSDVKRLISDGGGCQNEEWSDSWENWRDKREALVADQLTFFLQNRIPILSFRDELYKRMCGKMGDVRSICEEEEDYCQYAAVQIQELWSFWINRFDHEIAALIEEGKNAGKTVTDVLDKPTKDGFFRQFDGFIASKIGKLKEFVADPSKTELLENPAYLMKTAHLMLNSENPEIAREMIKKVDPNDPEFAHIRLYYEAKAHVELGHKLFLRHNKRRPKNRELHEKARKCLEEAVKIVDNKMASIMGVLAVLSIKPSSRLSKQFHRNIEALNIFRQQCLTSIDTIMRIDQQNVGVAKIKDCVEIDDAALKYKKEKKEKQQKSAATEPPRTANPSGPDDPPPDEPAVAEDGNGDDDIPIPTDALEAMKDAGLSHFYNLDIAMPIPSWWTIGLLLFAGVVQFVIGSAMVFGTGPLAAKWGWSLIRGGWDDVKTSLTMAFDRKGKTAQAFSWAGWFAKKVVHYGKVLLGMLAKVLASKFPAVDKFFKFCGLSTDDAPTTALTRTPEITKQITKQIFKVTVLNEVPRMAQKGLTAILPEDSEFCKYLEKNPNFAQNIQMGVGLVTDTVVDMNAASIMSKKYGHTKGIKRCFGRRYLKREVAFGCQMGQKALVNKYRESRSKKRAKKEGGNFWSKFGSHLLEETVSETITSDLITNATVNSIDKAVTHVIKEYDPEYKIHVKFSEACKESGMTSAQACERAEQIKKENGGKRKAEEYRARMQKKTRKKANGAKGKRNGAKEEEKDANGAKGKRNGAKEEEKDAKRSKKQNKKEESKAKRAEEAQQACNNLTHPTASNYNDLAKAFKNMEEEIEKVMTNAEQSSKAEADESAPDAEQSSKAEADESAPDAEQSPKAKADESAPDAEQSPKAKVVGSAPEGHGHQGTSASDDQHGDVEQIVSLNAADPSLQNLNHLSPEIAKAIQFLIANQSSNAQAVGSAPLGIFSLIAADSLLENSNNLPPEIVKVIQYLIAKQSSNAQSSGSATKERGSIEGFFFPLNWNIGHLEDVNNIAEEIAEGVQSWLKLSGRGRSLLVKSVKNTVRVLNATGWIIDGYNFGEAWNEKGFMAAVREGGKIGVHRAGQMFTVGLVSSAAVAAGVPLGLAVLCRIAMGLSTGLVIEVALKANEDRQLTPEEWKKIHEDLKICSKRGRFRMLS</sequence>
<dbReference type="GO" id="GO:0006886">
    <property type="term" value="P:intracellular protein transport"/>
    <property type="evidence" value="ECO:0007669"/>
    <property type="project" value="InterPro"/>
</dbReference>
<keyword evidence="2" id="KW-0811">Translocation</keyword>
<dbReference type="Proteomes" id="UP000050741">
    <property type="component" value="Unassembled WGS sequence"/>
</dbReference>
<keyword evidence="1" id="KW-0653">Protein transport</keyword>
<feature type="compositionally biased region" description="Basic and acidic residues" evidence="3">
    <location>
        <begin position="922"/>
        <end position="933"/>
    </location>
</feature>
<dbReference type="InterPro" id="IPR014018">
    <property type="entry name" value="SecA_motor_DEAD"/>
</dbReference>
<evidence type="ECO:0000256" key="1">
    <source>
        <dbReference type="ARBA" id="ARBA00022927"/>
    </source>
</evidence>
<evidence type="ECO:0000256" key="2">
    <source>
        <dbReference type="ARBA" id="ARBA00023010"/>
    </source>
</evidence>
<accession>A0A183CLY9</accession>
<dbReference type="PROSITE" id="PS51196">
    <property type="entry name" value="SECA_MOTOR_DEAD"/>
    <property type="match status" value="1"/>
</dbReference>
<feature type="compositionally biased region" description="Basic and acidic residues" evidence="3">
    <location>
        <begin position="854"/>
        <end position="870"/>
    </location>
</feature>
<reference evidence="5" key="1">
    <citation type="submission" date="2014-05" db="EMBL/GenBank/DDBJ databases">
        <title>The genome and life-stage specific transcriptomes of Globodera pallida elucidate key aspects of plant parasitism by a cyst nematode.</title>
        <authorList>
            <person name="Cotton J.A."/>
            <person name="Lilley C.J."/>
            <person name="Jones L.M."/>
            <person name="Kikuchi T."/>
            <person name="Reid A.J."/>
            <person name="Thorpe P."/>
            <person name="Tsai I.J."/>
            <person name="Beasley H."/>
            <person name="Blok V."/>
            <person name="Cock P.J.A."/>
            <person name="Van den Akker S.E."/>
            <person name="Holroyd N."/>
            <person name="Hunt M."/>
            <person name="Mantelin S."/>
            <person name="Naghra H."/>
            <person name="Pain A."/>
            <person name="Palomares-Rius J.E."/>
            <person name="Zarowiecki M."/>
            <person name="Berriman M."/>
            <person name="Jones J.T."/>
            <person name="Urwin P.E."/>
        </authorList>
    </citation>
    <scope>NUCLEOTIDE SEQUENCE [LARGE SCALE GENOMIC DNA]</scope>
    <source>
        <strain evidence="5">Lindley</strain>
    </source>
</reference>
<feature type="compositionally biased region" description="Basic and acidic residues" evidence="3">
    <location>
        <begin position="889"/>
        <end position="898"/>
    </location>
</feature>
<dbReference type="InterPro" id="IPR027417">
    <property type="entry name" value="P-loop_NTPase"/>
</dbReference>
<dbReference type="InterPro" id="IPR000185">
    <property type="entry name" value="SecA"/>
</dbReference>